<sequence length="117" mass="12520">MSFSQSAGRLARVRTAGSGYNVSVSIESNSATFMLINTLFCAESHYLQHGHSPGGLLLIMSKAGGTGPQDLQTQNGSYVPISYWKPMGVRCLPALCAVKIFSLDVLYINVKSPPSSH</sequence>
<organism evidence="1 2">
    <name type="scientific">Platysternon megacephalum</name>
    <name type="common">big-headed turtle</name>
    <dbReference type="NCBI Taxonomy" id="55544"/>
    <lineage>
        <taxon>Eukaryota</taxon>
        <taxon>Metazoa</taxon>
        <taxon>Chordata</taxon>
        <taxon>Craniata</taxon>
        <taxon>Vertebrata</taxon>
        <taxon>Euteleostomi</taxon>
        <taxon>Archelosauria</taxon>
        <taxon>Testudinata</taxon>
        <taxon>Testudines</taxon>
        <taxon>Cryptodira</taxon>
        <taxon>Durocryptodira</taxon>
        <taxon>Testudinoidea</taxon>
        <taxon>Platysternidae</taxon>
        <taxon>Platysternon</taxon>
    </lineage>
</organism>
<comment type="caution">
    <text evidence="1">The sequence shown here is derived from an EMBL/GenBank/DDBJ whole genome shotgun (WGS) entry which is preliminary data.</text>
</comment>
<reference evidence="1 2" key="1">
    <citation type="submission" date="2019-04" db="EMBL/GenBank/DDBJ databases">
        <title>Draft genome of the big-headed turtle Platysternon megacephalum.</title>
        <authorList>
            <person name="Gong S."/>
        </authorList>
    </citation>
    <scope>NUCLEOTIDE SEQUENCE [LARGE SCALE GENOMIC DNA]</scope>
    <source>
        <strain evidence="1">DO16091913</strain>
        <tissue evidence="1">Muscle</tissue>
    </source>
</reference>
<dbReference type="Proteomes" id="UP000297703">
    <property type="component" value="Unassembled WGS sequence"/>
</dbReference>
<name>A0A4D9EZD0_9SAUR</name>
<keyword evidence="2" id="KW-1185">Reference proteome</keyword>
<reference evidence="1 2" key="2">
    <citation type="submission" date="2019-04" db="EMBL/GenBank/DDBJ databases">
        <title>The genome sequence of big-headed turtle.</title>
        <authorList>
            <person name="Gong S."/>
        </authorList>
    </citation>
    <scope>NUCLEOTIDE SEQUENCE [LARGE SCALE GENOMIC DNA]</scope>
    <source>
        <strain evidence="1">DO16091913</strain>
        <tissue evidence="1">Muscle</tissue>
    </source>
</reference>
<proteinExistence type="predicted"/>
<protein>
    <submittedName>
        <fullName evidence="1">Deiodinase, iodothyronine, type III</fullName>
    </submittedName>
</protein>
<dbReference type="AlphaFoldDB" id="A0A4D9EZD0"/>
<evidence type="ECO:0000313" key="1">
    <source>
        <dbReference type="EMBL" id="TFK16009.1"/>
    </source>
</evidence>
<dbReference type="EMBL" id="QXTE01000002">
    <property type="protein sequence ID" value="TFK16009.1"/>
    <property type="molecule type" value="Genomic_DNA"/>
</dbReference>
<gene>
    <name evidence="1" type="ORF">DR999_PMT00421</name>
</gene>
<accession>A0A4D9EZD0</accession>
<evidence type="ECO:0000313" key="2">
    <source>
        <dbReference type="Proteomes" id="UP000297703"/>
    </source>
</evidence>